<accession>A0ABZ2AR40</accession>
<reference evidence="1 2" key="1">
    <citation type="submission" date="2024-01" db="EMBL/GenBank/DDBJ databases">
        <title>Comparative genomics of Cryptococcus and Kwoniella reveals pathogenesis evolution and contrasting modes of karyotype evolution via chromosome fusion or intercentromeric recombination.</title>
        <authorList>
            <person name="Coelho M.A."/>
            <person name="David-Palma M."/>
            <person name="Shea T."/>
            <person name="Bowers K."/>
            <person name="McGinley-Smith S."/>
            <person name="Mohammad A.W."/>
            <person name="Gnirke A."/>
            <person name="Yurkov A.M."/>
            <person name="Nowrousian M."/>
            <person name="Sun S."/>
            <person name="Cuomo C.A."/>
            <person name="Heitman J."/>
        </authorList>
    </citation>
    <scope>NUCLEOTIDE SEQUENCE [LARGE SCALE GENOMIC DNA]</scope>
    <source>
        <strain evidence="1 2">7685027</strain>
    </source>
</reference>
<evidence type="ECO:0000313" key="1">
    <source>
        <dbReference type="EMBL" id="WVO20354.1"/>
    </source>
</evidence>
<name>A0ABZ2AR40_9TREE</name>
<dbReference type="GeneID" id="89988422"/>
<organism evidence="1 2">
    <name type="scientific">Cryptococcus decagattii</name>
    <dbReference type="NCBI Taxonomy" id="1859122"/>
    <lineage>
        <taxon>Eukaryota</taxon>
        <taxon>Fungi</taxon>
        <taxon>Dikarya</taxon>
        <taxon>Basidiomycota</taxon>
        <taxon>Agaricomycotina</taxon>
        <taxon>Tremellomycetes</taxon>
        <taxon>Tremellales</taxon>
        <taxon>Cryptococcaceae</taxon>
        <taxon>Cryptococcus</taxon>
        <taxon>Cryptococcus gattii species complex</taxon>
    </lineage>
</organism>
<keyword evidence="2" id="KW-1185">Reference proteome</keyword>
<dbReference type="EMBL" id="CP143808">
    <property type="protein sequence ID" value="WVO20354.1"/>
    <property type="molecule type" value="Genomic_DNA"/>
</dbReference>
<dbReference type="RefSeq" id="XP_064719593.1">
    <property type="nucleotide sequence ID" value="XM_064863521.1"/>
</dbReference>
<protein>
    <submittedName>
        <fullName evidence="1">Uncharacterized protein</fullName>
    </submittedName>
</protein>
<dbReference type="Proteomes" id="UP001432216">
    <property type="component" value="Chromosome 3"/>
</dbReference>
<proteinExistence type="predicted"/>
<evidence type="ECO:0000313" key="2">
    <source>
        <dbReference type="Proteomes" id="UP001432216"/>
    </source>
</evidence>
<gene>
    <name evidence="1" type="ORF">IAS62_001648</name>
</gene>
<sequence>MNKSLEGGELCLRHDIYRLSHSQGTTTEFDWGALRGCKSFSFNNASNFCYKPAVKDTPSLRDLLRLLQWTFRVWNFWFCCDEKGTQGGHLRFRGSGLLLSS</sequence>